<evidence type="ECO:0000256" key="17">
    <source>
        <dbReference type="ARBA" id="ARBA00030237"/>
    </source>
</evidence>
<protein>
    <recommendedName>
        <fullName evidence="5">Serine/threonine-protein kinase ATG1</fullName>
        <ecNumber evidence="4">2.7.11.1</ecNumber>
    </recommendedName>
    <alternativeName>
        <fullName evidence="17">Autophagy-related protein 1</fullName>
    </alternativeName>
    <alternativeName>
        <fullName evidence="6">Serine/threonine-protein kinase atg1</fullName>
    </alternativeName>
</protein>
<dbReference type="InterPro" id="IPR022708">
    <property type="entry name" value="Atg1-like_tMIT"/>
</dbReference>
<keyword evidence="14" id="KW-0653">Protein transport</keyword>
<dbReference type="PANTHER" id="PTHR24348:SF22">
    <property type="entry name" value="NON-SPECIFIC SERINE_THREONINE PROTEIN KINASE"/>
    <property type="match status" value="1"/>
</dbReference>
<accession>A0A8H3X954</accession>
<dbReference type="GO" id="GO:0034045">
    <property type="term" value="C:phagophore assembly site membrane"/>
    <property type="evidence" value="ECO:0007669"/>
    <property type="project" value="TreeGrafter"/>
</dbReference>
<evidence type="ECO:0000256" key="1">
    <source>
        <dbReference type="ARBA" id="ARBA00004184"/>
    </source>
</evidence>
<dbReference type="PROSITE" id="PS50011">
    <property type="entry name" value="PROTEIN_KINASE_DOM"/>
    <property type="match status" value="1"/>
</dbReference>
<dbReference type="FunFam" id="3.30.200.20:FF:000399">
    <property type="entry name" value="Serine/threonine-protein kinase atg1"/>
    <property type="match status" value="1"/>
</dbReference>
<dbReference type="Gene3D" id="1.10.510.10">
    <property type="entry name" value="Transferase(Phosphotransferase) domain 1"/>
    <property type="match status" value="1"/>
</dbReference>
<proteinExistence type="predicted"/>
<evidence type="ECO:0000256" key="5">
    <source>
        <dbReference type="ARBA" id="ARBA00018572"/>
    </source>
</evidence>
<dbReference type="GO" id="GO:0042594">
    <property type="term" value="P:response to starvation"/>
    <property type="evidence" value="ECO:0007669"/>
    <property type="project" value="TreeGrafter"/>
</dbReference>
<dbReference type="Pfam" id="PF00069">
    <property type="entry name" value="Pkinase"/>
    <property type="match status" value="1"/>
</dbReference>
<evidence type="ECO:0000256" key="19">
    <source>
        <dbReference type="ARBA" id="ARBA00048679"/>
    </source>
</evidence>
<keyword evidence="24" id="KW-1185">Reference proteome</keyword>
<evidence type="ECO:0000256" key="21">
    <source>
        <dbReference type="SAM" id="MobiDB-lite"/>
    </source>
</evidence>
<keyword evidence="11 20" id="KW-0547">Nucleotide-binding</keyword>
<keyword evidence="8" id="KW-0963">Cytoplasm</keyword>
<dbReference type="InterPro" id="IPR000719">
    <property type="entry name" value="Prot_kinase_dom"/>
</dbReference>
<evidence type="ECO:0000256" key="14">
    <source>
        <dbReference type="ARBA" id="ARBA00022927"/>
    </source>
</evidence>
<keyword evidence="13 20" id="KW-0067">ATP-binding</keyword>
<dbReference type="InterPro" id="IPR045269">
    <property type="entry name" value="Atg1-like"/>
</dbReference>
<keyword evidence="7" id="KW-0813">Transport</keyword>
<keyword evidence="9" id="KW-0723">Serine/threonine-protein kinase</keyword>
<dbReference type="GO" id="GO:0005524">
    <property type="term" value="F:ATP binding"/>
    <property type="evidence" value="ECO:0007669"/>
    <property type="project" value="UniProtKB-UniRule"/>
</dbReference>
<feature type="region of interest" description="Disordered" evidence="21">
    <location>
        <begin position="394"/>
        <end position="415"/>
    </location>
</feature>
<evidence type="ECO:0000259" key="22">
    <source>
        <dbReference type="PROSITE" id="PS50011"/>
    </source>
</evidence>
<dbReference type="GO" id="GO:0005776">
    <property type="term" value="C:autophagosome"/>
    <property type="evidence" value="ECO:0007669"/>
    <property type="project" value="TreeGrafter"/>
</dbReference>
<evidence type="ECO:0000256" key="16">
    <source>
        <dbReference type="ARBA" id="ARBA00023136"/>
    </source>
</evidence>
<evidence type="ECO:0000256" key="11">
    <source>
        <dbReference type="ARBA" id="ARBA00022741"/>
    </source>
</evidence>
<keyword evidence="16" id="KW-0472">Membrane</keyword>
<dbReference type="GO" id="GO:0004674">
    <property type="term" value="F:protein serine/threonine kinase activity"/>
    <property type="evidence" value="ECO:0007669"/>
    <property type="project" value="UniProtKB-KW"/>
</dbReference>
<keyword evidence="15" id="KW-0072">Autophagy</keyword>
<evidence type="ECO:0000256" key="18">
    <source>
        <dbReference type="ARBA" id="ARBA00047899"/>
    </source>
</evidence>
<dbReference type="EMBL" id="WTPW01001496">
    <property type="protein sequence ID" value="KAF0432285.1"/>
    <property type="molecule type" value="Genomic_DNA"/>
</dbReference>
<dbReference type="CDD" id="cd14009">
    <property type="entry name" value="STKc_ATG1_ULK_like"/>
    <property type="match status" value="1"/>
</dbReference>
<dbReference type="Gene3D" id="3.30.200.20">
    <property type="entry name" value="Phosphorylase Kinase, domain 1"/>
    <property type="match status" value="1"/>
</dbReference>
<evidence type="ECO:0000256" key="8">
    <source>
        <dbReference type="ARBA" id="ARBA00022490"/>
    </source>
</evidence>
<dbReference type="PROSITE" id="PS00108">
    <property type="entry name" value="PROTEIN_KINASE_ST"/>
    <property type="match status" value="1"/>
</dbReference>
<evidence type="ECO:0000256" key="4">
    <source>
        <dbReference type="ARBA" id="ARBA00012513"/>
    </source>
</evidence>
<evidence type="ECO:0000256" key="13">
    <source>
        <dbReference type="ARBA" id="ARBA00022840"/>
    </source>
</evidence>
<comment type="catalytic activity">
    <reaction evidence="19">
        <text>L-seryl-[protein] + ATP = O-phospho-L-seryl-[protein] + ADP + H(+)</text>
        <dbReference type="Rhea" id="RHEA:17989"/>
        <dbReference type="Rhea" id="RHEA-COMP:9863"/>
        <dbReference type="Rhea" id="RHEA-COMP:11604"/>
        <dbReference type="ChEBI" id="CHEBI:15378"/>
        <dbReference type="ChEBI" id="CHEBI:29999"/>
        <dbReference type="ChEBI" id="CHEBI:30616"/>
        <dbReference type="ChEBI" id="CHEBI:83421"/>
        <dbReference type="ChEBI" id="CHEBI:456216"/>
        <dbReference type="EC" id="2.7.11.1"/>
    </reaction>
</comment>
<dbReference type="AlphaFoldDB" id="A0A8H3X954"/>
<dbReference type="GO" id="GO:0061709">
    <property type="term" value="P:reticulophagy"/>
    <property type="evidence" value="ECO:0007669"/>
    <property type="project" value="TreeGrafter"/>
</dbReference>
<keyword evidence="12 23" id="KW-0418">Kinase</keyword>
<dbReference type="GO" id="GO:0000045">
    <property type="term" value="P:autophagosome assembly"/>
    <property type="evidence" value="ECO:0007669"/>
    <property type="project" value="TreeGrafter"/>
</dbReference>
<dbReference type="GO" id="GO:0034727">
    <property type="term" value="P:piecemeal microautophagy of the nucleus"/>
    <property type="evidence" value="ECO:0007669"/>
    <property type="project" value="TreeGrafter"/>
</dbReference>
<dbReference type="GO" id="GO:0012505">
    <property type="term" value="C:endomembrane system"/>
    <property type="evidence" value="ECO:0007669"/>
    <property type="project" value="UniProtKB-SubCell"/>
</dbReference>
<evidence type="ECO:0000256" key="15">
    <source>
        <dbReference type="ARBA" id="ARBA00023006"/>
    </source>
</evidence>
<evidence type="ECO:0000256" key="6">
    <source>
        <dbReference type="ARBA" id="ARBA00019599"/>
    </source>
</evidence>
<name>A0A8H3X954_GIGMA</name>
<feature type="binding site" evidence="20">
    <location>
        <position position="51"/>
    </location>
    <ligand>
        <name>ATP</name>
        <dbReference type="ChEBI" id="CHEBI:30616"/>
    </ligand>
</feature>
<dbReference type="InterPro" id="IPR008271">
    <property type="entry name" value="Ser/Thr_kinase_AS"/>
</dbReference>
<dbReference type="SMART" id="SM00220">
    <property type="entry name" value="S_TKc"/>
    <property type="match status" value="1"/>
</dbReference>
<dbReference type="PANTHER" id="PTHR24348">
    <property type="entry name" value="SERINE/THREONINE-PROTEIN KINASE UNC-51-RELATED"/>
    <property type="match status" value="1"/>
</dbReference>
<keyword evidence="10" id="KW-0808">Transferase</keyword>
<dbReference type="PROSITE" id="PS00107">
    <property type="entry name" value="PROTEIN_KINASE_ATP"/>
    <property type="match status" value="1"/>
</dbReference>
<feature type="domain" description="Protein kinase" evidence="22">
    <location>
        <begin position="22"/>
        <end position="336"/>
    </location>
</feature>
<dbReference type="GO" id="GO:0015031">
    <property type="term" value="P:protein transport"/>
    <property type="evidence" value="ECO:0007669"/>
    <property type="project" value="UniProtKB-KW"/>
</dbReference>
<evidence type="ECO:0000256" key="10">
    <source>
        <dbReference type="ARBA" id="ARBA00022679"/>
    </source>
</evidence>
<dbReference type="GO" id="GO:0005829">
    <property type="term" value="C:cytosol"/>
    <property type="evidence" value="ECO:0007669"/>
    <property type="project" value="TreeGrafter"/>
</dbReference>
<sequence length="898" mass="100478">MASNRSQDHDARELPATSVGDYIVGSEIGRGSFATVYKGYHKKNKNHVAIKSVLRSKLTKKLLENLESEIKILKGIRHDHIVQLVDCQKVDTHIHLIMEYCSMGDLSNFIKRRGDPGSSTNTSSSKSSTNNGLSEYVVRHFLKQLANALEFLRSQNLIHRDIKPQNLLLLPPPADSQTKPFVGSPDLPILKIADFGFARSLPSTSLAETLCGSPLYMAPEILRYEKYDAKADLWSVGAVLYEMSVGKPPFRASNHVELLKRIEKGGDRIRFPGDPPNMVHVDADQIDSDKLSLNNKVVSSHNTVVSEELKDLIRHLLKRNPVERISFEEFFMHPCVAGELVQPNLLPQTSLSKEKLIQDIPKNSTQDYDNIKRHARDRSISSPVPLTIKDEVGIDYPNRAPQSHTKNNLSRKDFEASSKGITNTLSGEYLNSLQKKTSRDSVKNQQINYRTTTKFTSNIPGIVHPPLEKFERLSDISKNSDSDNLQIQTDLQPYYEIPSPSPSLLVQQPYGQDDTSKNIDGHSQRLNNPEEDVLFEREYVVVESRRCVEVNKLADELAASPKSAGLIQRYPNKNAAIVYTGPNPLELQYRTPNMNNTSGSFFYSTTPPFALPLAGHERASSGSGQSALAKALSVASTRLFGTGNSPPSWSDKYSKHKGNTITFPNDVAIDPEEESVVKKIEDYARKAHVVYQFANTKFDQLLPPLPTASSELMNGHAVSTESAAGMAHEACVLYLKSLSLLQSAMDSAGEYWTRINEKQANKPDGKGASPRFNHAVQWVRKRFNECLEKAEYIKSRYLSEEETNVNGCFVEKLLYDRALEMSRQAAINELTRDDLPGCERAYKAAIYMLNAILENPMEDGDTIDEEDRLTVNNFISSINNRLNSLQKKLAQMDVVPVL</sequence>
<evidence type="ECO:0000256" key="12">
    <source>
        <dbReference type="ARBA" id="ARBA00022777"/>
    </source>
</evidence>
<comment type="subcellular location">
    <subcellularLocation>
        <location evidence="3">Cytoplasm</location>
    </subcellularLocation>
    <subcellularLocation>
        <location evidence="1">Endomembrane system</location>
        <topology evidence="1">Peripheral membrane protein</topology>
    </subcellularLocation>
    <subcellularLocation>
        <location evidence="2">Preautophagosomal structure</location>
    </subcellularLocation>
</comment>
<organism evidence="23 24">
    <name type="scientific">Gigaspora margarita</name>
    <dbReference type="NCBI Taxonomy" id="4874"/>
    <lineage>
        <taxon>Eukaryota</taxon>
        <taxon>Fungi</taxon>
        <taxon>Fungi incertae sedis</taxon>
        <taxon>Mucoromycota</taxon>
        <taxon>Glomeromycotina</taxon>
        <taxon>Glomeromycetes</taxon>
        <taxon>Diversisporales</taxon>
        <taxon>Gigasporaceae</taxon>
        <taxon>Gigaspora</taxon>
    </lineage>
</organism>
<dbReference type="EC" id="2.7.11.1" evidence="4"/>
<evidence type="ECO:0000313" key="24">
    <source>
        <dbReference type="Proteomes" id="UP000439903"/>
    </source>
</evidence>
<dbReference type="Pfam" id="PF12063">
    <property type="entry name" value="ATG1-like_MIT1"/>
    <property type="match status" value="1"/>
</dbReference>
<evidence type="ECO:0000256" key="2">
    <source>
        <dbReference type="ARBA" id="ARBA00004329"/>
    </source>
</evidence>
<evidence type="ECO:0000256" key="7">
    <source>
        <dbReference type="ARBA" id="ARBA00022448"/>
    </source>
</evidence>
<evidence type="ECO:0000256" key="20">
    <source>
        <dbReference type="PROSITE-ProRule" id="PRU10141"/>
    </source>
</evidence>
<comment type="catalytic activity">
    <reaction evidence="18">
        <text>L-threonyl-[protein] + ATP = O-phospho-L-threonyl-[protein] + ADP + H(+)</text>
        <dbReference type="Rhea" id="RHEA:46608"/>
        <dbReference type="Rhea" id="RHEA-COMP:11060"/>
        <dbReference type="Rhea" id="RHEA-COMP:11605"/>
        <dbReference type="ChEBI" id="CHEBI:15378"/>
        <dbReference type="ChEBI" id="CHEBI:30013"/>
        <dbReference type="ChEBI" id="CHEBI:30616"/>
        <dbReference type="ChEBI" id="CHEBI:61977"/>
        <dbReference type="ChEBI" id="CHEBI:456216"/>
        <dbReference type="EC" id="2.7.11.1"/>
    </reaction>
</comment>
<dbReference type="InterPro" id="IPR048941">
    <property type="entry name" value="ATG1-like_MIT2"/>
</dbReference>
<dbReference type="GO" id="GO:0010506">
    <property type="term" value="P:regulation of autophagy"/>
    <property type="evidence" value="ECO:0007669"/>
    <property type="project" value="InterPro"/>
</dbReference>
<comment type="caution">
    <text evidence="23">The sequence shown here is derived from an EMBL/GenBank/DDBJ whole genome shotgun (WGS) entry which is preliminary data.</text>
</comment>
<dbReference type="OrthoDB" id="346907at2759"/>
<evidence type="ECO:0000256" key="9">
    <source>
        <dbReference type="ARBA" id="ARBA00022527"/>
    </source>
</evidence>
<dbReference type="GO" id="GO:0000422">
    <property type="term" value="P:autophagy of mitochondrion"/>
    <property type="evidence" value="ECO:0007669"/>
    <property type="project" value="TreeGrafter"/>
</dbReference>
<reference evidence="23 24" key="1">
    <citation type="journal article" date="2019" name="Environ. Microbiol.">
        <title>At the nexus of three kingdoms: the genome of the mycorrhizal fungus Gigaspora margarita provides insights into plant, endobacterial and fungal interactions.</title>
        <authorList>
            <person name="Venice F."/>
            <person name="Ghignone S."/>
            <person name="Salvioli di Fossalunga A."/>
            <person name="Amselem J."/>
            <person name="Novero M."/>
            <person name="Xianan X."/>
            <person name="Sedzielewska Toro K."/>
            <person name="Morin E."/>
            <person name="Lipzen A."/>
            <person name="Grigoriev I.V."/>
            <person name="Henrissat B."/>
            <person name="Martin F.M."/>
            <person name="Bonfante P."/>
        </authorList>
    </citation>
    <scope>NUCLEOTIDE SEQUENCE [LARGE SCALE GENOMIC DNA]</scope>
    <source>
        <strain evidence="23 24">BEG34</strain>
    </source>
</reference>
<dbReference type="Pfam" id="PF21127">
    <property type="entry name" value="ATG1-like_MIT2"/>
    <property type="match status" value="1"/>
</dbReference>
<dbReference type="SUPFAM" id="SSF56112">
    <property type="entry name" value="Protein kinase-like (PK-like)"/>
    <property type="match status" value="1"/>
</dbReference>
<dbReference type="Proteomes" id="UP000439903">
    <property type="component" value="Unassembled WGS sequence"/>
</dbReference>
<dbReference type="InterPro" id="IPR017441">
    <property type="entry name" value="Protein_kinase_ATP_BS"/>
</dbReference>
<dbReference type="InterPro" id="IPR011009">
    <property type="entry name" value="Kinase-like_dom_sf"/>
</dbReference>
<evidence type="ECO:0000256" key="3">
    <source>
        <dbReference type="ARBA" id="ARBA00004496"/>
    </source>
</evidence>
<gene>
    <name evidence="23" type="ORF">F8M41_005236</name>
</gene>
<evidence type="ECO:0000313" key="23">
    <source>
        <dbReference type="EMBL" id="KAF0432285.1"/>
    </source>
</evidence>